<dbReference type="SUPFAM" id="SSF55120">
    <property type="entry name" value="Pseudouridine synthase"/>
    <property type="match status" value="1"/>
</dbReference>
<dbReference type="Proteomes" id="UP001204144">
    <property type="component" value="Unassembled WGS sequence"/>
</dbReference>
<keyword evidence="8" id="KW-1185">Reference proteome</keyword>
<comment type="caution">
    <text evidence="7">The sequence shown here is derived from an EMBL/GenBank/DDBJ whole genome shotgun (WGS) entry which is preliminary data.</text>
</comment>
<evidence type="ECO:0000256" key="4">
    <source>
        <dbReference type="PROSITE-ProRule" id="PRU00182"/>
    </source>
</evidence>
<evidence type="ECO:0000313" key="7">
    <source>
        <dbReference type="EMBL" id="MCP9763973.1"/>
    </source>
</evidence>
<comment type="function">
    <text evidence="5">Responsible for synthesis of pseudouridine from uracil.</text>
</comment>
<organism evidence="7 8">
    <name type="scientific">Lacihabitans soyangensis</name>
    <dbReference type="NCBI Taxonomy" id="869394"/>
    <lineage>
        <taxon>Bacteria</taxon>
        <taxon>Pseudomonadati</taxon>
        <taxon>Bacteroidota</taxon>
        <taxon>Cytophagia</taxon>
        <taxon>Cytophagales</taxon>
        <taxon>Leadbetterellaceae</taxon>
        <taxon>Lacihabitans</taxon>
    </lineage>
</organism>
<dbReference type="CDD" id="cd02869">
    <property type="entry name" value="PseudoU_synth_RluA_like"/>
    <property type="match status" value="1"/>
</dbReference>
<keyword evidence="4" id="KW-0694">RNA-binding</keyword>
<dbReference type="EC" id="5.4.99.-" evidence="5"/>
<accession>A0AAE3KTD2</accession>
<evidence type="ECO:0000256" key="2">
    <source>
        <dbReference type="ARBA" id="ARBA00023235"/>
    </source>
</evidence>
<feature type="domain" description="Pseudouridine synthase RsuA/RluA-like" evidence="6">
    <location>
        <begin position="101"/>
        <end position="252"/>
    </location>
</feature>
<proteinExistence type="inferred from homology"/>
<dbReference type="InterPro" id="IPR006225">
    <property type="entry name" value="PsdUridine_synth_RluC/D"/>
</dbReference>
<dbReference type="GO" id="GO:0009982">
    <property type="term" value="F:pseudouridine synthase activity"/>
    <property type="evidence" value="ECO:0007669"/>
    <property type="project" value="InterPro"/>
</dbReference>
<dbReference type="Gene3D" id="3.30.2350.10">
    <property type="entry name" value="Pseudouridine synthase"/>
    <property type="match status" value="1"/>
</dbReference>
<evidence type="ECO:0000256" key="3">
    <source>
        <dbReference type="PIRSR" id="PIRSR606225-1"/>
    </source>
</evidence>
<dbReference type="InterPro" id="IPR006145">
    <property type="entry name" value="PsdUridine_synth_RsuA/RluA"/>
</dbReference>
<dbReference type="InterPro" id="IPR020103">
    <property type="entry name" value="PsdUridine_synth_cat_dom_sf"/>
</dbReference>
<name>A0AAE3KTD2_9BACT</name>
<dbReference type="RefSeq" id="WP_255037734.1">
    <property type="nucleotide sequence ID" value="NZ_RJUF01000049.1"/>
</dbReference>
<dbReference type="PANTHER" id="PTHR21600:SF44">
    <property type="entry name" value="RIBOSOMAL LARGE SUBUNIT PSEUDOURIDINE SYNTHASE D"/>
    <property type="match status" value="1"/>
</dbReference>
<evidence type="ECO:0000256" key="1">
    <source>
        <dbReference type="ARBA" id="ARBA00010876"/>
    </source>
</evidence>
<evidence type="ECO:0000256" key="5">
    <source>
        <dbReference type="RuleBase" id="RU362028"/>
    </source>
</evidence>
<sequence>MRQPKDIKKTFSQKKKVKPNDLKFEVQHDSELLVFLLEKLSQKSRNDVKVLLRDKKVFVEGEAISQFNQPLRLGQKVEIRWEKQPEEIKIRGLKIIFEDQYLIVIDKEAGVLSIATEKQKENTAYSVLSEYVKRQDPANKIFVVHRLDKDTSGIMMYAKSQRIQKALQENWNDNILERTYLAVVEGIVAKPVGKIISYLTESKALIMYSSQNPEQGQKAVTYYEVAKTSKKHSLLQVNLETGRKNQIRVHMKDLGHSVIGDDKYGATTNPIKRLGLHAWVLSFTHPVTKEAMRFETEVPKAFLGLF</sequence>
<protein>
    <recommendedName>
        <fullName evidence="5">Pseudouridine synthase</fullName>
        <ecNumber evidence="5">5.4.99.-</ecNumber>
    </recommendedName>
</protein>
<gene>
    <name evidence="7" type="ORF">EGI31_13535</name>
</gene>
<evidence type="ECO:0000259" key="6">
    <source>
        <dbReference type="Pfam" id="PF00849"/>
    </source>
</evidence>
<comment type="catalytic activity">
    <reaction evidence="5">
        <text>a uridine in RNA = a pseudouridine in RNA</text>
        <dbReference type="Rhea" id="RHEA:48348"/>
        <dbReference type="Rhea" id="RHEA-COMP:12068"/>
        <dbReference type="Rhea" id="RHEA-COMP:12069"/>
        <dbReference type="ChEBI" id="CHEBI:65314"/>
        <dbReference type="ChEBI" id="CHEBI:65315"/>
    </reaction>
</comment>
<dbReference type="Gene3D" id="3.10.290.10">
    <property type="entry name" value="RNA-binding S4 domain"/>
    <property type="match status" value="1"/>
</dbReference>
<reference evidence="7 8" key="1">
    <citation type="submission" date="2018-11" db="EMBL/GenBank/DDBJ databases">
        <title>Novel bacteria species description.</title>
        <authorList>
            <person name="Han J.-H."/>
        </authorList>
    </citation>
    <scope>NUCLEOTIDE SEQUENCE [LARGE SCALE GENOMIC DNA]</scope>
    <source>
        <strain evidence="7 8">KCTC23259</strain>
    </source>
</reference>
<dbReference type="EMBL" id="RJUF01000049">
    <property type="protein sequence ID" value="MCP9763973.1"/>
    <property type="molecule type" value="Genomic_DNA"/>
</dbReference>
<dbReference type="Pfam" id="PF00849">
    <property type="entry name" value="PseudoU_synth_2"/>
    <property type="match status" value="1"/>
</dbReference>
<dbReference type="PANTHER" id="PTHR21600">
    <property type="entry name" value="MITOCHONDRIAL RNA PSEUDOURIDINE SYNTHASE"/>
    <property type="match status" value="1"/>
</dbReference>
<dbReference type="AlphaFoldDB" id="A0AAE3KTD2"/>
<dbReference type="InterPro" id="IPR036986">
    <property type="entry name" value="S4_RNA-bd_sf"/>
</dbReference>
<dbReference type="GO" id="GO:0000455">
    <property type="term" value="P:enzyme-directed rRNA pseudouridine synthesis"/>
    <property type="evidence" value="ECO:0007669"/>
    <property type="project" value="TreeGrafter"/>
</dbReference>
<dbReference type="CDD" id="cd00165">
    <property type="entry name" value="S4"/>
    <property type="match status" value="1"/>
</dbReference>
<keyword evidence="2 5" id="KW-0413">Isomerase</keyword>
<dbReference type="GO" id="GO:0003723">
    <property type="term" value="F:RNA binding"/>
    <property type="evidence" value="ECO:0007669"/>
    <property type="project" value="UniProtKB-KW"/>
</dbReference>
<dbReference type="NCBIfam" id="TIGR00005">
    <property type="entry name" value="rluA_subfam"/>
    <property type="match status" value="1"/>
</dbReference>
<dbReference type="PROSITE" id="PS50889">
    <property type="entry name" value="S4"/>
    <property type="match status" value="1"/>
</dbReference>
<comment type="similarity">
    <text evidence="1 5">Belongs to the pseudouridine synthase RluA family.</text>
</comment>
<feature type="active site" evidence="3">
    <location>
        <position position="148"/>
    </location>
</feature>
<evidence type="ECO:0000313" key="8">
    <source>
        <dbReference type="Proteomes" id="UP001204144"/>
    </source>
</evidence>
<dbReference type="GO" id="GO:0140098">
    <property type="term" value="F:catalytic activity, acting on RNA"/>
    <property type="evidence" value="ECO:0007669"/>
    <property type="project" value="UniProtKB-ARBA"/>
</dbReference>
<dbReference type="InterPro" id="IPR050188">
    <property type="entry name" value="RluA_PseudoU_synthase"/>
</dbReference>